<accession>A0A2W7J018</accession>
<keyword evidence="5" id="KW-0460">Magnesium</keyword>
<dbReference type="GO" id="GO:0009396">
    <property type="term" value="P:folic acid-containing compound biosynthetic process"/>
    <property type="evidence" value="ECO:0007669"/>
    <property type="project" value="TreeGrafter"/>
</dbReference>
<keyword evidence="5" id="KW-0479">Metal-binding</keyword>
<dbReference type="RefSeq" id="WP_245924714.1">
    <property type="nucleotide sequence ID" value="NZ_QKYV01000001.1"/>
</dbReference>
<feature type="binding site" evidence="4">
    <location>
        <position position="50"/>
    </location>
    <ligand>
        <name>substrate</name>
    </ligand>
</feature>
<evidence type="ECO:0000256" key="4">
    <source>
        <dbReference type="PIRSR" id="PIRSR006806-1"/>
    </source>
</evidence>
<dbReference type="AlphaFoldDB" id="A0A2W7J018"/>
<dbReference type="InterPro" id="IPR037171">
    <property type="entry name" value="NagB/RpiA_transferase-like"/>
</dbReference>
<reference evidence="6 7" key="1">
    <citation type="submission" date="2018-06" db="EMBL/GenBank/DDBJ databases">
        <title>Genomic Encyclopedia of Archaeal and Bacterial Type Strains, Phase II (KMG-II): from individual species to whole genera.</title>
        <authorList>
            <person name="Goeker M."/>
        </authorList>
    </citation>
    <scope>NUCLEOTIDE SEQUENCE [LARGE SCALE GENOMIC DNA]</scope>
    <source>
        <strain evidence="6 7">DSM 15361</strain>
    </source>
</reference>
<dbReference type="PANTHER" id="PTHR23407">
    <property type="entry name" value="ATPASE INHIBITOR/5-FORMYLTETRAHYDROFOLATE CYCLO-LIGASE"/>
    <property type="match status" value="1"/>
</dbReference>
<dbReference type="PIRSF" id="PIRSF006806">
    <property type="entry name" value="FTHF_cligase"/>
    <property type="match status" value="1"/>
</dbReference>
<comment type="similarity">
    <text evidence="1 5">Belongs to the 5-formyltetrahydrofolate cyclo-ligase family.</text>
</comment>
<feature type="binding site" evidence="4">
    <location>
        <begin position="132"/>
        <end position="140"/>
    </location>
    <ligand>
        <name>ATP</name>
        <dbReference type="ChEBI" id="CHEBI:30616"/>
    </ligand>
</feature>
<dbReference type="EMBL" id="QKYV01000001">
    <property type="protein sequence ID" value="PZW44293.1"/>
    <property type="molecule type" value="Genomic_DNA"/>
</dbReference>
<dbReference type="SUPFAM" id="SSF100950">
    <property type="entry name" value="NagB/RpiA/CoA transferase-like"/>
    <property type="match status" value="1"/>
</dbReference>
<feature type="binding site" evidence="4">
    <location>
        <position position="55"/>
    </location>
    <ligand>
        <name>substrate</name>
    </ligand>
</feature>
<sequence>MSKNQIRKAYKTKRTLLSKEEIEEKSMAIANQLLSLPVWDYQFYHLFLSIAQHKEVDTEFLLHILSGKDKNVVVSKSDFKTLEMQHFLLTDATPIKVNEWGIPEPQNGIEIQPQQLEVVFLPLLAFDLNGNRIGYGKGFYDRFLEKCSPNVVKIGLSFFEAEKHPIEASPLDIPLDYCVTPEKVYTF</sequence>
<dbReference type="PANTHER" id="PTHR23407:SF1">
    <property type="entry name" value="5-FORMYLTETRAHYDROFOLATE CYCLO-LIGASE"/>
    <property type="match status" value="1"/>
</dbReference>
<comment type="catalytic activity">
    <reaction evidence="5">
        <text>(6S)-5-formyl-5,6,7,8-tetrahydrofolate + ATP = (6R)-5,10-methenyltetrahydrofolate + ADP + phosphate</text>
        <dbReference type="Rhea" id="RHEA:10488"/>
        <dbReference type="ChEBI" id="CHEBI:30616"/>
        <dbReference type="ChEBI" id="CHEBI:43474"/>
        <dbReference type="ChEBI" id="CHEBI:57455"/>
        <dbReference type="ChEBI" id="CHEBI:57457"/>
        <dbReference type="ChEBI" id="CHEBI:456216"/>
        <dbReference type="EC" id="6.3.3.2"/>
    </reaction>
</comment>
<dbReference type="EC" id="6.3.3.2" evidence="5"/>
<dbReference type="GO" id="GO:0030272">
    <property type="term" value="F:5-formyltetrahydrofolate cyclo-ligase activity"/>
    <property type="evidence" value="ECO:0007669"/>
    <property type="project" value="UniProtKB-EC"/>
</dbReference>
<evidence type="ECO:0000313" key="7">
    <source>
        <dbReference type="Proteomes" id="UP000249542"/>
    </source>
</evidence>
<evidence type="ECO:0000256" key="1">
    <source>
        <dbReference type="ARBA" id="ARBA00010638"/>
    </source>
</evidence>
<dbReference type="Gene3D" id="3.40.50.10420">
    <property type="entry name" value="NagB/RpiA/CoA transferase-like"/>
    <property type="match status" value="1"/>
</dbReference>
<dbReference type="Pfam" id="PF01812">
    <property type="entry name" value="5-FTHF_cyc-lig"/>
    <property type="match status" value="1"/>
</dbReference>
<keyword evidence="6" id="KW-0436">Ligase</keyword>
<proteinExistence type="inferred from homology"/>
<keyword evidence="7" id="KW-1185">Reference proteome</keyword>
<gene>
    <name evidence="6" type="ORF">LX95_00628</name>
</gene>
<evidence type="ECO:0000313" key="6">
    <source>
        <dbReference type="EMBL" id="PZW44293.1"/>
    </source>
</evidence>
<evidence type="ECO:0000256" key="2">
    <source>
        <dbReference type="ARBA" id="ARBA00022741"/>
    </source>
</evidence>
<name>A0A2W7J018_9FLAO</name>
<comment type="cofactor">
    <cofactor evidence="5">
        <name>Mg(2+)</name>
        <dbReference type="ChEBI" id="CHEBI:18420"/>
    </cofactor>
</comment>
<evidence type="ECO:0000256" key="3">
    <source>
        <dbReference type="ARBA" id="ARBA00022840"/>
    </source>
</evidence>
<evidence type="ECO:0000256" key="5">
    <source>
        <dbReference type="RuleBase" id="RU361279"/>
    </source>
</evidence>
<dbReference type="GO" id="GO:0035999">
    <property type="term" value="P:tetrahydrofolate interconversion"/>
    <property type="evidence" value="ECO:0007669"/>
    <property type="project" value="TreeGrafter"/>
</dbReference>
<dbReference type="GO" id="GO:0005524">
    <property type="term" value="F:ATP binding"/>
    <property type="evidence" value="ECO:0007669"/>
    <property type="project" value="UniProtKB-KW"/>
</dbReference>
<dbReference type="InterPro" id="IPR024185">
    <property type="entry name" value="FTHF_cligase-like_sf"/>
</dbReference>
<protein>
    <recommendedName>
        <fullName evidence="5">5-formyltetrahydrofolate cyclo-ligase</fullName>
        <ecNumber evidence="5">6.3.3.2</ecNumber>
    </recommendedName>
</protein>
<dbReference type="Proteomes" id="UP000249542">
    <property type="component" value="Unassembled WGS sequence"/>
</dbReference>
<dbReference type="InterPro" id="IPR002698">
    <property type="entry name" value="FTHF_cligase"/>
</dbReference>
<comment type="caution">
    <text evidence="6">The sequence shown here is derived from an EMBL/GenBank/DDBJ whole genome shotgun (WGS) entry which is preliminary data.</text>
</comment>
<dbReference type="NCBIfam" id="TIGR02727">
    <property type="entry name" value="MTHFS_bact"/>
    <property type="match status" value="1"/>
</dbReference>
<organism evidence="6 7">
    <name type="scientific">Mesonia algae</name>
    <dbReference type="NCBI Taxonomy" id="213248"/>
    <lineage>
        <taxon>Bacteria</taxon>
        <taxon>Pseudomonadati</taxon>
        <taxon>Bacteroidota</taxon>
        <taxon>Flavobacteriia</taxon>
        <taxon>Flavobacteriales</taxon>
        <taxon>Flavobacteriaceae</taxon>
        <taxon>Mesonia</taxon>
    </lineage>
</organism>
<feature type="binding site" evidence="4">
    <location>
        <begin position="3"/>
        <end position="7"/>
    </location>
    <ligand>
        <name>ATP</name>
        <dbReference type="ChEBI" id="CHEBI:30616"/>
    </ligand>
</feature>
<dbReference type="GO" id="GO:0046872">
    <property type="term" value="F:metal ion binding"/>
    <property type="evidence" value="ECO:0007669"/>
    <property type="project" value="UniProtKB-KW"/>
</dbReference>
<keyword evidence="3 4" id="KW-0067">ATP-binding</keyword>
<keyword evidence="2 4" id="KW-0547">Nucleotide-binding</keyword>